<evidence type="ECO:0000313" key="2">
    <source>
        <dbReference type="EMBL" id="KAL0065895.1"/>
    </source>
</evidence>
<keyword evidence="3" id="KW-1185">Reference proteome</keyword>
<dbReference type="Proteomes" id="UP001437256">
    <property type="component" value="Unassembled WGS sequence"/>
</dbReference>
<protein>
    <submittedName>
        <fullName evidence="2">Uncharacterized protein</fullName>
    </submittedName>
</protein>
<proteinExistence type="predicted"/>
<sequence length="258" mass="25689">MQIRQFALFITVFPAALAGVIPRNALKPAIPSTEDLVARQLEGLTGAPGGLLGGAGGLDKITDIAGDAKNKATDAVAGAKDKVGDAVDQAKDILGGLARRSNEEDLAARQLEGLTGAAGGLLGGVGGLDKVTDIAGDAKNKVGDAVAGAKDKVGDAVDQAKDVLGGLALRSSSNEADLVARQLEGLTGAAGGLLGGAGGLDKVTDIAGDAKNKVGDAVAGAKDKVGDAVDQAKDVLGGLARRGAKRNFRSRRRGVQTR</sequence>
<organism evidence="2 3">
    <name type="scientific">Marasmius tenuissimus</name>
    <dbReference type="NCBI Taxonomy" id="585030"/>
    <lineage>
        <taxon>Eukaryota</taxon>
        <taxon>Fungi</taxon>
        <taxon>Dikarya</taxon>
        <taxon>Basidiomycota</taxon>
        <taxon>Agaricomycotina</taxon>
        <taxon>Agaricomycetes</taxon>
        <taxon>Agaricomycetidae</taxon>
        <taxon>Agaricales</taxon>
        <taxon>Marasmiineae</taxon>
        <taxon>Marasmiaceae</taxon>
        <taxon>Marasmius</taxon>
    </lineage>
</organism>
<dbReference type="EMBL" id="JBBXMP010000041">
    <property type="protein sequence ID" value="KAL0065895.1"/>
    <property type="molecule type" value="Genomic_DNA"/>
</dbReference>
<name>A0ABR2ZW36_9AGAR</name>
<accession>A0ABR2ZW36</accession>
<evidence type="ECO:0000256" key="1">
    <source>
        <dbReference type="SAM" id="SignalP"/>
    </source>
</evidence>
<evidence type="ECO:0000313" key="3">
    <source>
        <dbReference type="Proteomes" id="UP001437256"/>
    </source>
</evidence>
<feature type="signal peptide" evidence="1">
    <location>
        <begin position="1"/>
        <end position="18"/>
    </location>
</feature>
<reference evidence="2 3" key="1">
    <citation type="submission" date="2024-05" db="EMBL/GenBank/DDBJ databases">
        <title>A draft genome resource for the thread blight pathogen Marasmius tenuissimus strain MS-2.</title>
        <authorList>
            <person name="Yulfo-Soto G.E."/>
            <person name="Baruah I.K."/>
            <person name="Amoako-Attah I."/>
            <person name="Bukari Y."/>
            <person name="Meinhardt L.W."/>
            <person name="Bailey B.A."/>
            <person name="Cohen S.P."/>
        </authorList>
    </citation>
    <scope>NUCLEOTIDE SEQUENCE [LARGE SCALE GENOMIC DNA]</scope>
    <source>
        <strain evidence="2 3">MS-2</strain>
    </source>
</reference>
<dbReference type="Gene3D" id="6.10.140.1430">
    <property type="match status" value="3"/>
</dbReference>
<gene>
    <name evidence="2" type="ORF">AAF712_007016</name>
</gene>
<feature type="chain" id="PRO_5046741031" evidence="1">
    <location>
        <begin position="19"/>
        <end position="258"/>
    </location>
</feature>
<comment type="caution">
    <text evidence="2">The sequence shown here is derived from an EMBL/GenBank/DDBJ whole genome shotgun (WGS) entry which is preliminary data.</text>
</comment>
<keyword evidence="1" id="KW-0732">Signal</keyword>